<evidence type="ECO:0000313" key="2">
    <source>
        <dbReference type="Proteomes" id="UP000823775"/>
    </source>
</evidence>
<dbReference type="EMBL" id="JACEIK010005527">
    <property type="protein sequence ID" value="MCE0481724.1"/>
    <property type="molecule type" value="Genomic_DNA"/>
</dbReference>
<accession>A0ABS8VPL7</accession>
<keyword evidence="2" id="KW-1185">Reference proteome</keyword>
<evidence type="ECO:0000313" key="1">
    <source>
        <dbReference type="EMBL" id="MCE0481724.1"/>
    </source>
</evidence>
<protein>
    <submittedName>
        <fullName evidence="1">Uncharacterized protein</fullName>
    </submittedName>
</protein>
<dbReference type="Proteomes" id="UP000823775">
    <property type="component" value="Unassembled WGS sequence"/>
</dbReference>
<name>A0ABS8VPL7_DATST</name>
<reference evidence="1 2" key="1">
    <citation type="journal article" date="2021" name="BMC Genomics">
        <title>Datura genome reveals duplications of psychoactive alkaloid biosynthetic genes and high mutation rate following tissue culture.</title>
        <authorList>
            <person name="Rajewski A."/>
            <person name="Carter-House D."/>
            <person name="Stajich J."/>
            <person name="Litt A."/>
        </authorList>
    </citation>
    <scope>NUCLEOTIDE SEQUENCE [LARGE SCALE GENOMIC DNA]</scope>
    <source>
        <strain evidence="1">AR-01</strain>
    </source>
</reference>
<gene>
    <name evidence="1" type="ORF">HAX54_039704</name>
</gene>
<organism evidence="1 2">
    <name type="scientific">Datura stramonium</name>
    <name type="common">Jimsonweed</name>
    <name type="synonym">Common thornapple</name>
    <dbReference type="NCBI Taxonomy" id="4076"/>
    <lineage>
        <taxon>Eukaryota</taxon>
        <taxon>Viridiplantae</taxon>
        <taxon>Streptophyta</taxon>
        <taxon>Embryophyta</taxon>
        <taxon>Tracheophyta</taxon>
        <taxon>Spermatophyta</taxon>
        <taxon>Magnoliopsida</taxon>
        <taxon>eudicotyledons</taxon>
        <taxon>Gunneridae</taxon>
        <taxon>Pentapetalae</taxon>
        <taxon>asterids</taxon>
        <taxon>lamiids</taxon>
        <taxon>Solanales</taxon>
        <taxon>Solanaceae</taxon>
        <taxon>Solanoideae</taxon>
        <taxon>Datureae</taxon>
        <taxon>Datura</taxon>
    </lineage>
</organism>
<sequence>MWCSLSVIKNGAIAGVKVENCHSSSVTAGEAPRQYLSLRRSLSNPKGCKGPNLPTDRSCDIILKRCTNRDRRHTDESPITIEVYLCFFKSRHFMDPLLCFIRVSPVLPVLHISKISIVCHPMVTIPCFSLE</sequence>
<comment type="caution">
    <text evidence="1">The sequence shown here is derived from an EMBL/GenBank/DDBJ whole genome shotgun (WGS) entry which is preliminary data.</text>
</comment>
<proteinExistence type="predicted"/>